<dbReference type="EMBL" id="LUCV01000036">
    <property type="protein sequence ID" value="OAI88131.1"/>
    <property type="molecule type" value="Genomic_DNA"/>
</dbReference>
<dbReference type="AlphaFoldDB" id="A0A177SH29"/>
<name>A0A177SH29_PSEPU</name>
<evidence type="ECO:0000313" key="1">
    <source>
        <dbReference type="EMBL" id="OAI88131.1"/>
    </source>
</evidence>
<proteinExistence type="predicted"/>
<sequence>MCMDIVERPVTNGASSHGIKNGGTNQVSDLQAGMVVTDAKYGNFFNRGIGVPTAPQFVLLGENRMRNITIACGITKIRNDHSTGFLIDEEMLEALGDVLGGDGVDGSIFQGLPVLLHPNARHQLDAMRLTNAQDTVDEFEMVLHQGVCCRMFADIAAQIRPFDFLEQHVQCMTLTLKQPRVEPALETNELVGDPADALRIYKEPCDDQHGLLVIDVAQDRL</sequence>
<reference evidence="1 2" key="1">
    <citation type="submission" date="2016-03" db="EMBL/GenBank/DDBJ databases">
        <title>Draft Genome Assembly of Pseudomonas putida strain CBF10-2.</title>
        <authorList>
            <person name="Iyer R.S."/>
            <person name="Damania A."/>
        </authorList>
    </citation>
    <scope>NUCLEOTIDE SEQUENCE [LARGE SCALE GENOMIC DNA]</scope>
    <source>
        <strain evidence="1 2">CBF10-2</strain>
    </source>
</reference>
<comment type="caution">
    <text evidence="1">The sequence shown here is derived from an EMBL/GenBank/DDBJ whole genome shotgun (WGS) entry which is preliminary data.</text>
</comment>
<accession>A0A177SH29</accession>
<gene>
    <name evidence="1" type="ORF">AYO28_24495</name>
</gene>
<protein>
    <submittedName>
        <fullName evidence="1">Uncharacterized protein</fullName>
    </submittedName>
</protein>
<dbReference type="Proteomes" id="UP000077752">
    <property type="component" value="Unassembled WGS sequence"/>
</dbReference>
<organism evidence="1 2">
    <name type="scientific">Pseudomonas putida</name>
    <name type="common">Arthrobacter siderocapsulatus</name>
    <dbReference type="NCBI Taxonomy" id="303"/>
    <lineage>
        <taxon>Bacteria</taxon>
        <taxon>Pseudomonadati</taxon>
        <taxon>Pseudomonadota</taxon>
        <taxon>Gammaproteobacteria</taxon>
        <taxon>Pseudomonadales</taxon>
        <taxon>Pseudomonadaceae</taxon>
        <taxon>Pseudomonas</taxon>
    </lineage>
</organism>
<evidence type="ECO:0000313" key="2">
    <source>
        <dbReference type="Proteomes" id="UP000077752"/>
    </source>
</evidence>